<feature type="region of interest" description="Disordered" evidence="1">
    <location>
        <begin position="1"/>
        <end position="32"/>
    </location>
</feature>
<dbReference type="InterPro" id="IPR007922">
    <property type="entry name" value="DciA-like"/>
</dbReference>
<dbReference type="Pfam" id="PF05258">
    <property type="entry name" value="DciA"/>
    <property type="match status" value="1"/>
</dbReference>
<gene>
    <name evidence="2" type="ORF">DK869_03665</name>
</gene>
<dbReference type="EMBL" id="QGLT01000002">
    <property type="protein sequence ID" value="PXZ00516.1"/>
    <property type="molecule type" value="Genomic_DNA"/>
</dbReference>
<protein>
    <recommendedName>
        <fullName evidence="4">DUF721 domain-containing protein</fullName>
    </recommendedName>
</protein>
<keyword evidence="3" id="KW-1185">Reference proteome</keyword>
<feature type="compositionally biased region" description="Basic and acidic residues" evidence="1">
    <location>
        <begin position="21"/>
        <end position="30"/>
    </location>
</feature>
<proteinExistence type="predicted"/>
<dbReference type="AlphaFoldDB" id="A0A318NC82"/>
<reference evidence="2 3" key="1">
    <citation type="submission" date="2018-05" db="EMBL/GenBank/DDBJ databases">
        <title>Reference genomes for bee gut microbiota database.</title>
        <authorList>
            <person name="Ellegaard K.M."/>
        </authorList>
    </citation>
    <scope>NUCLEOTIDE SEQUENCE [LARGE SCALE GENOMIC DNA]</scope>
    <source>
        <strain evidence="2 3">ESL0284</strain>
    </source>
</reference>
<name>A0A318NC82_9PROT</name>
<dbReference type="Proteomes" id="UP000247565">
    <property type="component" value="Unassembled WGS sequence"/>
</dbReference>
<evidence type="ECO:0000313" key="2">
    <source>
        <dbReference type="EMBL" id="PXZ00516.1"/>
    </source>
</evidence>
<accession>A0A318NC82</accession>
<evidence type="ECO:0000256" key="1">
    <source>
        <dbReference type="SAM" id="MobiDB-lite"/>
    </source>
</evidence>
<evidence type="ECO:0008006" key="4">
    <source>
        <dbReference type="Google" id="ProtNLM"/>
    </source>
</evidence>
<dbReference type="RefSeq" id="WP_110438659.1">
    <property type="nucleotide sequence ID" value="NZ_CP046393.1"/>
</dbReference>
<evidence type="ECO:0000313" key="3">
    <source>
        <dbReference type="Proteomes" id="UP000247565"/>
    </source>
</evidence>
<organism evidence="2 3">
    <name type="scientific">Commensalibacter melissae</name>
    <dbReference type="NCBI Taxonomy" id="2070537"/>
    <lineage>
        <taxon>Bacteria</taxon>
        <taxon>Pseudomonadati</taxon>
        <taxon>Pseudomonadota</taxon>
        <taxon>Alphaproteobacteria</taxon>
        <taxon>Acetobacterales</taxon>
        <taxon>Acetobacteraceae</taxon>
    </lineage>
</organism>
<sequence>MTNIPKQNQKKRNLSQTSKEQNSRHPDRRTFTMSQIGGTVHSLTKQAFRQKSLAHSQISINWVDIIGPIYGNRTSPRHLANGTLTIACSNTTATELQYFSERLIEKINLYFGQKIVARLKFVYQRYNTYPLTKSINHSSLVEPVEIPILPSGPLQNALSRLGGHIQIKKKGKN</sequence>
<comment type="caution">
    <text evidence="2">The sequence shown here is derived from an EMBL/GenBank/DDBJ whole genome shotgun (WGS) entry which is preliminary data.</text>
</comment>
<dbReference type="OrthoDB" id="7160947at2"/>